<dbReference type="AlphaFoldDB" id="A0A8S9IP80"/>
<accession>A0A8S9IP80</accession>
<reference evidence="10" key="1">
    <citation type="submission" date="2019-12" db="EMBL/GenBank/DDBJ databases">
        <title>Genome sequencing and annotation of Brassica cretica.</title>
        <authorList>
            <person name="Studholme D.J."/>
            <person name="Sarris P.F."/>
        </authorList>
    </citation>
    <scope>NUCLEOTIDE SEQUENCE</scope>
    <source>
        <strain evidence="10">PFS-102/07</strain>
        <tissue evidence="10">Leaf</tissue>
    </source>
</reference>
<keyword evidence="5" id="KW-0686">Riboflavin biosynthesis</keyword>
<feature type="domain" description="Lumazine-binding" evidence="9">
    <location>
        <begin position="49"/>
        <end position="202"/>
    </location>
</feature>
<dbReference type="InterPro" id="IPR017938">
    <property type="entry name" value="Riboflavin_synthase-like_b-brl"/>
</dbReference>
<dbReference type="FunFam" id="2.40.30.20:FF:000004">
    <property type="entry name" value="Riboflavin synthase, alpha subunit"/>
    <property type="match status" value="1"/>
</dbReference>
<dbReference type="InterPro" id="IPR001783">
    <property type="entry name" value="Lumazine-bd"/>
</dbReference>
<evidence type="ECO:0000256" key="8">
    <source>
        <dbReference type="PROSITE-ProRule" id="PRU00524"/>
    </source>
</evidence>
<dbReference type="Gene3D" id="2.40.30.20">
    <property type="match status" value="2"/>
</dbReference>
<gene>
    <name evidence="10" type="ORF">F2Q70_00001156</name>
</gene>
<evidence type="ECO:0000256" key="7">
    <source>
        <dbReference type="ARBA" id="ARBA00022737"/>
    </source>
</evidence>
<dbReference type="InterPro" id="IPR026017">
    <property type="entry name" value="Lumazine-bd_dom"/>
</dbReference>
<dbReference type="SUPFAM" id="SSF63380">
    <property type="entry name" value="Riboflavin synthase domain-like"/>
    <property type="match status" value="2"/>
</dbReference>
<dbReference type="GO" id="GO:0004746">
    <property type="term" value="F:riboflavin synthase activity"/>
    <property type="evidence" value="ECO:0007669"/>
    <property type="project" value="UniProtKB-EC"/>
</dbReference>
<name>A0A8S9IP80_BRACR</name>
<evidence type="ECO:0000256" key="2">
    <source>
        <dbReference type="ARBA" id="ARBA00004887"/>
    </source>
</evidence>
<proteinExistence type="predicted"/>
<dbReference type="InterPro" id="IPR023366">
    <property type="entry name" value="ATP_synth_asu-like_sf"/>
</dbReference>
<comment type="pathway">
    <text evidence="2">Cofactor biosynthesis; riboflavin biosynthesis; riboflavin from 2-hydroxy-3-oxobutyl phosphate and 5-amino-6-(D-ribitylamino)uracil: step 2/2.</text>
</comment>
<evidence type="ECO:0000256" key="1">
    <source>
        <dbReference type="ARBA" id="ARBA00002803"/>
    </source>
</evidence>
<evidence type="ECO:0000256" key="6">
    <source>
        <dbReference type="ARBA" id="ARBA00022679"/>
    </source>
</evidence>
<dbReference type="GO" id="GO:0009231">
    <property type="term" value="P:riboflavin biosynthetic process"/>
    <property type="evidence" value="ECO:0007669"/>
    <property type="project" value="UniProtKB-KW"/>
</dbReference>
<organism evidence="10">
    <name type="scientific">Brassica cretica</name>
    <name type="common">Mustard</name>
    <dbReference type="NCBI Taxonomy" id="69181"/>
    <lineage>
        <taxon>Eukaryota</taxon>
        <taxon>Viridiplantae</taxon>
        <taxon>Streptophyta</taxon>
        <taxon>Embryophyta</taxon>
        <taxon>Tracheophyta</taxon>
        <taxon>Spermatophyta</taxon>
        <taxon>Magnoliopsida</taxon>
        <taxon>eudicotyledons</taxon>
        <taxon>Gunneridae</taxon>
        <taxon>Pentapetalae</taxon>
        <taxon>rosids</taxon>
        <taxon>malvids</taxon>
        <taxon>Brassicales</taxon>
        <taxon>Brassicaceae</taxon>
        <taxon>Brassiceae</taxon>
        <taxon>Brassica</taxon>
    </lineage>
</organism>
<dbReference type="EC" id="2.5.1.9" evidence="3"/>
<evidence type="ECO:0000313" key="10">
    <source>
        <dbReference type="EMBL" id="KAF2571688.1"/>
    </source>
</evidence>
<evidence type="ECO:0000256" key="3">
    <source>
        <dbReference type="ARBA" id="ARBA00012827"/>
    </source>
</evidence>
<feature type="repeat" description="Lumazine-binding" evidence="8">
    <location>
        <begin position="49"/>
        <end position="202"/>
    </location>
</feature>
<sequence>MTIATHSLNLLPTSLRPNLLRFDSFSPNSSKTLTTTTHGRRQNLSIRSLFTGIVEEMGQVKDLGSADRGGFDLKIGARVVLEDVKLGDSISVNGTCLTRRSSPSGYHRRRCVKRRWRSWREDLRLIWSVKADKGLVKYIVPKGFVAVDGTSLTVVDVSDEESCFDFMLVAYTQQKVVIPSKKIGQEVNLEVDIMGKYVERLLTTVGFSPLSASP</sequence>
<dbReference type="Pfam" id="PF00677">
    <property type="entry name" value="Lum_binding"/>
    <property type="match status" value="2"/>
</dbReference>
<dbReference type="PANTHER" id="PTHR21098:SF0">
    <property type="entry name" value="RIBOFLAVIN SYNTHASE"/>
    <property type="match status" value="1"/>
</dbReference>
<keyword evidence="6" id="KW-0808">Transferase</keyword>
<dbReference type="PANTHER" id="PTHR21098">
    <property type="entry name" value="RIBOFLAVIN SYNTHASE ALPHA CHAIN"/>
    <property type="match status" value="1"/>
</dbReference>
<evidence type="ECO:0000256" key="5">
    <source>
        <dbReference type="ARBA" id="ARBA00022619"/>
    </source>
</evidence>
<comment type="caution">
    <text evidence="10">The sequence shown here is derived from an EMBL/GenBank/DDBJ whole genome shotgun (WGS) entry which is preliminary data.</text>
</comment>
<protein>
    <recommendedName>
        <fullName evidence="4">Riboflavin synthase</fullName>
        <ecNumber evidence="3">2.5.1.9</ecNumber>
    </recommendedName>
</protein>
<evidence type="ECO:0000259" key="9">
    <source>
        <dbReference type="PROSITE" id="PS51177"/>
    </source>
</evidence>
<comment type="function">
    <text evidence="1">Catalyzes the dismutation of two molecules of 6,7-dimethyl-8-ribityllumazine, resulting in the formation of riboflavin and 5-amino-6-(D-ribitylamino)uracil.</text>
</comment>
<evidence type="ECO:0000256" key="4">
    <source>
        <dbReference type="ARBA" id="ARBA00013950"/>
    </source>
</evidence>
<dbReference type="PROSITE" id="PS51177">
    <property type="entry name" value="LUMAZINE_BIND"/>
    <property type="match status" value="1"/>
</dbReference>
<keyword evidence="7" id="KW-0677">Repeat</keyword>
<dbReference type="EMBL" id="QGKY02001015">
    <property type="protein sequence ID" value="KAF2571688.1"/>
    <property type="molecule type" value="Genomic_DNA"/>
</dbReference>